<keyword evidence="5 7" id="KW-0863">Zinc-finger</keyword>
<dbReference type="EnsemblMetazoa" id="AALFPA23_019286.R28364">
    <property type="protein sequence ID" value="AALFPA23_019286.P28364"/>
    <property type="gene ID" value="AALFPA23_019286"/>
</dbReference>
<feature type="compositionally biased region" description="Basic and acidic residues" evidence="8">
    <location>
        <begin position="1025"/>
        <end position="1041"/>
    </location>
</feature>
<feature type="region of interest" description="Disordered" evidence="8">
    <location>
        <begin position="959"/>
        <end position="1058"/>
    </location>
</feature>
<dbReference type="Gene3D" id="2.170.270.10">
    <property type="entry name" value="SET domain"/>
    <property type="match status" value="2"/>
</dbReference>
<reference evidence="11" key="2">
    <citation type="submission" date="2025-05" db="UniProtKB">
        <authorList>
            <consortium name="EnsemblMetazoa"/>
        </authorList>
    </citation>
    <scope>IDENTIFICATION</scope>
    <source>
        <strain evidence="11">Foshan</strain>
    </source>
</reference>
<evidence type="ECO:0000259" key="9">
    <source>
        <dbReference type="PROSITE" id="PS50280"/>
    </source>
</evidence>
<evidence type="ECO:0000259" key="10">
    <source>
        <dbReference type="PROSITE" id="PS50865"/>
    </source>
</evidence>
<dbReference type="RefSeq" id="XP_029720927.2">
    <property type="nucleotide sequence ID" value="XM_029865067.2"/>
</dbReference>
<dbReference type="PANTHER" id="PTHR46165:SF6">
    <property type="entry name" value="SET AND MYND DOMAIN-CONTAINING PROTEIN 4-LIKE PROTEIN"/>
    <property type="match status" value="1"/>
</dbReference>
<evidence type="ECO:0000313" key="12">
    <source>
        <dbReference type="Proteomes" id="UP000069940"/>
    </source>
</evidence>
<dbReference type="Proteomes" id="UP000069940">
    <property type="component" value="Unassembled WGS sequence"/>
</dbReference>
<evidence type="ECO:0008006" key="13">
    <source>
        <dbReference type="Google" id="ProtNLM"/>
    </source>
</evidence>
<keyword evidence="12" id="KW-1185">Reference proteome</keyword>
<dbReference type="Gene3D" id="6.10.140.2220">
    <property type="match status" value="1"/>
</dbReference>
<feature type="compositionally biased region" description="Polar residues" evidence="8">
    <location>
        <begin position="993"/>
        <end position="1016"/>
    </location>
</feature>
<dbReference type="InterPro" id="IPR052097">
    <property type="entry name" value="SET-MYND_domain_protein"/>
</dbReference>
<dbReference type="InterPro" id="IPR011990">
    <property type="entry name" value="TPR-like_helical_dom_sf"/>
</dbReference>
<dbReference type="PROSITE" id="PS50280">
    <property type="entry name" value="SET"/>
    <property type="match status" value="1"/>
</dbReference>
<evidence type="ECO:0000256" key="4">
    <source>
        <dbReference type="ARBA" id="ARBA00022723"/>
    </source>
</evidence>
<evidence type="ECO:0000256" key="6">
    <source>
        <dbReference type="ARBA" id="ARBA00022833"/>
    </source>
</evidence>
<evidence type="ECO:0000256" key="7">
    <source>
        <dbReference type="PROSITE-ProRule" id="PRU00134"/>
    </source>
</evidence>
<keyword evidence="1" id="KW-0489">Methyltransferase</keyword>
<sequence>MENLNFPPVEFSRPDCIDYSGTASVFEEFAIVVRNFHHFEQIPTGRWLTLLQKKALIRQKQNRREADRLHNLTAQLAANDELDKAMIHITQALYRCPADDTLAKAILCQKGELLRRKERMQDAIRHLEVCLRIEGERFSFGTYLCLLRCYKATGNTRKVRHTLTRCSAFADRWNDEFRRYESQLKSEPDRHLEDMKKEFDLHAHCIPQEIYNDKSFRNEPVVQDEYVEEIDFEPFMGFTTDRRICGASSACSLDVDDISLKLIANTYIPEGSIVLVERPLASHLEFSKVQCYTCHVVNPHLIPCFHCQAVFYCSYQCQRRDAGYHRYECRAYQLLFFPLVNGNLELRMLIRTLNTLKRILAVKSSSSYKGPRSADELFKVLLEGREAFADLFNALLVKLDYCSFRPEDFDALMIKTEKLLSYVKFDRNVKTQFFDQWKQFDDFQFDIFIGGLLLHFCTLTMTKVHRLSFQIPATEDFVGRVEDFVTIGEDNREEPLRKIILESLERYGREPSSILRASMDTDSLREGILKHLEVLRSDLQDNRESNDDESEESATRVWTRANVVRLWQSCLEAAGMDSTVQQRTALLSHQRERAEDVVDKALLRFFDSYFDYFGETAICNKSRNFPNTLRTFYPTAMHIKHSCGPNLFFAMISNGLFVVRASRNISEGEELTINHGPHYKNAPRDSRREYLRKIYINCDCYECGQIEDHWTRYQRVKCGECLFNSDAPHTCPQCLQNREQSPEMELLIHQLQTIEFSLSRTYLPQLIPLSMLGRTAGGVQTATASGKRKVELLMFFERIWLMVFVDATNQPLYTNLKEQLSCFANEVIRDAIDGVFVLEKRCKVIIDTLFPEMSVAVANEYELIVRRVVKYMLPANIHFFRFLGVDMRQVHRTIDLARWMIKHAFAILEGHFLYDDDSYRKLLMVEYRLRTFEETVRSTEANDESELFLTLIGALEGTSDVDDRKKTPKKRTQRKQTQDKHTMSGRKLAPTISEESVNVSIDDSGNSTGTNSSCDSIKTAVMVSKGHDREAAADKSTKGKDTGTVPKPSRTTKHHRKV</sequence>
<dbReference type="SUPFAM" id="SSF48452">
    <property type="entry name" value="TPR-like"/>
    <property type="match status" value="1"/>
</dbReference>
<feature type="domain" description="SET" evidence="9">
    <location>
        <begin position="494"/>
        <end position="676"/>
    </location>
</feature>
<keyword evidence="4" id="KW-0479">Metal-binding</keyword>
<evidence type="ECO:0000313" key="11">
    <source>
        <dbReference type="EnsemblMetazoa" id="AALFPA23_019286.P28364"/>
    </source>
</evidence>
<keyword evidence="6" id="KW-0862">Zinc</keyword>
<evidence type="ECO:0000256" key="3">
    <source>
        <dbReference type="ARBA" id="ARBA00022691"/>
    </source>
</evidence>
<protein>
    <recommendedName>
        <fullName evidence="13">MYND-type domain-containing protein</fullName>
    </recommendedName>
</protein>
<evidence type="ECO:0000256" key="8">
    <source>
        <dbReference type="SAM" id="MobiDB-lite"/>
    </source>
</evidence>
<dbReference type="PROSITE" id="PS50865">
    <property type="entry name" value="ZF_MYND_2"/>
    <property type="match status" value="1"/>
</dbReference>
<dbReference type="SUPFAM" id="SSF82199">
    <property type="entry name" value="SET domain"/>
    <property type="match status" value="1"/>
</dbReference>
<organism evidence="11 12">
    <name type="scientific">Aedes albopictus</name>
    <name type="common">Asian tiger mosquito</name>
    <name type="synonym">Stegomyia albopicta</name>
    <dbReference type="NCBI Taxonomy" id="7160"/>
    <lineage>
        <taxon>Eukaryota</taxon>
        <taxon>Metazoa</taxon>
        <taxon>Ecdysozoa</taxon>
        <taxon>Arthropoda</taxon>
        <taxon>Hexapoda</taxon>
        <taxon>Insecta</taxon>
        <taxon>Pterygota</taxon>
        <taxon>Neoptera</taxon>
        <taxon>Endopterygota</taxon>
        <taxon>Diptera</taxon>
        <taxon>Nematocera</taxon>
        <taxon>Culicoidea</taxon>
        <taxon>Culicidae</taxon>
        <taxon>Culicinae</taxon>
        <taxon>Aedini</taxon>
        <taxon>Aedes</taxon>
        <taxon>Stegomyia</taxon>
    </lineage>
</organism>
<dbReference type="PROSITE" id="PS01360">
    <property type="entry name" value="ZF_MYND_1"/>
    <property type="match status" value="1"/>
</dbReference>
<dbReference type="InterPro" id="IPR046341">
    <property type="entry name" value="SET_dom_sf"/>
</dbReference>
<proteinExistence type="predicted"/>
<dbReference type="InterPro" id="IPR001214">
    <property type="entry name" value="SET_dom"/>
</dbReference>
<dbReference type="InterPro" id="IPR002893">
    <property type="entry name" value="Znf_MYND"/>
</dbReference>
<feature type="domain" description="MYND-type" evidence="10">
    <location>
        <begin position="291"/>
        <end position="329"/>
    </location>
</feature>
<dbReference type="CDD" id="cd20071">
    <property type="entry name" value="SET_SMYD"/>
    <property type="match status" value="1"/>
</dbReference>
<name>A0ABM1ZK77_AEDAL</name>
<dbReference type="GeneID" id="109421943"/>
<dbReference type="Pfam" id="PF00856">
    <property type="entry name" value="SET"/>
    <property type="match status" value="1"/>
</dbReference>
<accession>A0ABM1ZK77</accession>
<dbReference type="Gene3D" id="1.25.40.10">
    <property type="entry name" value="Tetratricopeptide repeat domain"/>
    <property type="match status" value="1"/>
</dbReference>
<evidence type="ECO:0000256" key="2">
    <source>
        <dbReference type="ARBA" id="ARBA00022679"/>
    </source>
</evidence>
<evidence type="ECO:0000256" key="5">
    <source>
        <dbReference type="ARBA" id="ARBA00022771"/>
    </source>
</evidence>
<keyword evidence="3" id="KW-0949">S-adenosyl-L-methionine</keyword>
<dbReference type="PANTHER" id="PTHR46165">
    <property type="entry name" value="SET AND MYND DOMAIN-CONTAINING PROTEIN 4"/>
    <property type="match status" value="1"/>
</dbReference>
<dbReference type="Gene3D" id="1.10.220.160">
    <property type="match status" value="1"/>
</dbReference>
<keyword evidence="2" id="KW-0808">Transferase</keyword>
<dbReference type="SUPFAM" id="SSF144232">
    <property type="entry name" value="HIT/MYND zinc finger-like"/>
    <property type="match status" value="1"/>
</dbReference>
<reference evidence="12" key="1">
    <citation type="journal article" date="2015" name="Proc. Natl. Acad. Sci. U.S.A.">
        <title>Genome sequence of the Asian Tiger mosquito, Aedes albopictus, reveals insights into its biology, genetics, and evolution.</title>
        <authorList>
            <person name="Chen X.G."/>
            <person name="Jiang X."/>
            <person name="Gu J."/>
            <person name="Xu M."/>
            <person name="Wu Y."/>
            <person name="Deng Y."/>
            <person name="Zhang C."/>
            <person name="Bonizzoni M."/>
            <person name="Dermauw W."/>
            <person name="Vontas J."/>
            <person name="Armbruster P."/>
            <person name="Huang X."/>
            <person name="Yang Y."/>
            <person name="Zhang H."/>
            <person name="He W."/>
            <person name="Peng H."/>
            <person name="Liu Y."/>
            <person name="Wu K."/>
            <person name="Chen J."/>
            <person name="Lirakis M."/>
            <person name="Topalis P."/>
            <person name="Van Leeuwen T."/>
            <person name="Hall A.B."/>
            <person name="Jiang X."/>
            <person name="Thorpe C."/>
            <person name="Mueller R.L."/>
            <person name="Sun C."/>
            <person name="Waterhouse R.M."/>
            <person name="Yan G."/>
            <person name="Tu Z.J."/>
            <person name="Fang X."/>
            <person name="James A.A."/>
        </authorList>
    </citation>
    <scope>NUCLEOTIDE SEQUENCE [LARGE SCALE GENOMIC DNA]</scope>
    <source>
        <strain evidence="12">Foshan</strain>
    </source>
</reference>
<evidence type="ECO:0000256" key="1">
    <source>
        <dbReference type="ARBA" id="ARBA00022603"/>
    </source>
</evidence>
<dbReference type="Pfam" id="PF01753">
    <property type="entry name" value="zf-MYND"/>
    <property type="match status" value="1"/>
</dbReference>